<dbReference type="Proteomes" id="UP001057291">
    <property type="component" value="Unassembled WGS sequence"/>
</dbReference>
<accession>A0AAV4LKJ8</accession>
<organism evidence="1 2">
    <name type="scientific">Collibacillus ludicampi</name>
    <dbReference type="NCBI Taxonomy" id="2771369"/>
    <lineage>
        <taxon>Bacteria</taxon>
        <taxon>Bacillati</taxon>
        <taxon>Bacillota</taxon>
        <taxon>Bacilli</taxon>
        <taxon>Bacillales</taxon>
        <taxon>Alicyclobacillaceae</taxon>
        <taxon>Collibacillus</taxon>
    </lineage>
</organism>
<protein>
    <submittedName>
        <fullName evidence="1">Uncharacterized protein</fullName>
    </submittedName>
</protein>
<comment type="caution">
    <text evidence="1">The sequence shown here is derived from an EMBL/GenBank/DDBJ whole genome shotgun (WGS) entry which is preliminary data.</text>
</comment>
<dbReference type="AlphaFoldDB" id="A0AAV4LKJ8"/>
<proteinExistence type="predicted"/>
<dbReference type="EMBL" id="BOQE01000001">
    <property type="protein sequence ID" value="GIM48404.1"/>
    <property type="molecule type" value="Genomic_DNA"/>
</dbReference>
<reference evidence="1" key="1">
    <citation type="journal article" date="2023" name="Int. J. Syst. Evol. Microbiol.">
        <title>Collibacillus ludicampi gen. nov., sp. nov., a new soil bacterium of the family Alicyclobacillaceae.</title>
        <authorList>
            <person name="Jojima T."/>
            <person name="Ioku Y."/>
            <person name="Fukuta Y."/>
            <person name="Shirasaka N."/>
            <person name="Matsumura Y."/>
            <person name="Mori M."/>
        </authorList>
    </citation>
    <scope>NUCLEOTIDE SEQUENCE</scope>
    <source>
        <strain evidence="1">TP075</strain>
    </source>
</reference>
<name>A0AAV4LKJ8_9BACL</name>
<gene>
    <name evidence="1" type="ORF">DNHGIG_39530</name>
</gene>
<evidence type="ECO:0000313" key="2">
    <source>
        <dbReference type="Proteomes" id="UP001057291"/>
    </source>
</evidence>
<evidence type="ECO:0000313" key="1">
    <source>
        <dbReference type="EMBL" id="GIM48404.1"/>
    </source>
</evidence>
<sequence length="63" mass="6891">MLGIIRATLENRITFFLSQQSKRGAEIREAAANAIIVTDIVKLAVGIEISKYCANKGRRGWGA</sequence>
<keyword evidence="2" id="KW-1185">Reference proteome</keyword>